<name>A0A226DKA5_FOLCA</name>
<dbReference type="AlphaFoldDB" id="A0A226DKA5"/>
<keyword evidence="7" id="KW-1185">Reference proteome</keyword>
<reference evidence="6 7" key="1">
    <citation type="submission" date="2015-12" db="EMBL/GenBank/DDBJ databases">
        <title>The genome of Folsomia candida.</title>
        <authorList>
            <person name="Faddeeva A."/>
            <person name="Derks M.F."/>
            <person name="Anvar Y."/>
            <person name="Smit S."/>
            <person name="Van Straalen N."/>
            <person name="Roelofs D."/>
        </authorList>
    </citation>
    <scope>NUCLEOTIDE SEQUENCE [LARGE SCALE GENOMIC DNA]</scope>
    <source>
        <strain evidence="6 7">VU population</strain>
        <tissue evidence="6">Whole body</tissue>
    </source>
</reference>
<organism evidence="6 7">
    <name type="scientific">Folsomia candida</name>
    <name type="common">Springtail</name>
    <dbReference type="NCBI Taxonomy" id="158441"/>
    <lineage>
        <taxon>Eukaryota</taxon>
        <taxon>Metazoa</taxon>
        <taxon>Ecdysozoa</taxon>
        <taxon>Arthropoda</taxon>
        <taxon>Hexapoda</taxon>
        <taxon>Collembola</taxon>
        <taxon>Entomobryomorpha</taxon>
        <taxon>Isotomoidea</taxon>
        <taxon>Isotomidae</taxon>
        <taxon>Proisotominae</taxon>
        <taxon>Folsomia</taxon>
    </lineage>
</organism>
<sequence>MYSTIVFLFLVLLAMSAQGEPEIFQNNRPEDPVPVETVTTCGGYIVASSGTINFQVGGSIRADMRCIWTLKAPAQNQRFLLVSSGLKESDGLYLTDFGYASAGPGAQTRVTTVGQNYTLPSKNVFITLNVGHAPTMGFSLQFFSSGPDNYQILTGHASLTGVKGNYSYPVGGGQYNNSVIDWFTLCPSTPSQPTLRFTRVDVEYNADCNFDSVRTYTWFNNQFSEVARFCRTTIPPSLTLPEGLGLIRFNSDSTDTRTGFDFEWE</sequence>
<dbReference type="Proteomes" id="UP000198287">
    <property type="component" value="Unassembled WGS sequence"/>
</dbReference>
<dbReference type="SUPFAM" id="SSF49854">
    <property type="entry name" value="Spermadhesin, CUB domain"/>
    <property type="match status" value="2"/>
</dbReference>
<feature type="chain" id="PRO_5012963093" evidence="4">
    <location>
        <begin position="20"/>
        <end position="265"/>
    </location>
</feature>
<comment type="caution">
    <text evidence="6">The sequence shown here is derived from an EMBL/GenBank/DDBJ whole genome shotgun (WGS) entry which is preliminary data.</text>
</comment>
<keyword evidence="4" id="KW-0732">Signal</keyword>
<comment type="caution">
    <text evidence="3">Lacks conserved residue(s) required for the propagation of feature annotation.</text>
</comment>
<gene>
    <name evidence="6" type="ORF">Fcan01_19071</name>
</gene>
<keyword evidence="1" id="KW-0677">Repeat</keyword>
<proteinExistence type="predicted"/>
<dbReference type="CDD" id="cd00041">
    <property type="entry name" value="CUB"/>
    <property type="match status" value="1"/>
</dbReference>
<dbReference type="InterPro" id="IPR035914">
    <property type="entry name" value="Sperma_CUB_dom_sf"/>
</dbReference>
<evidence type="ECO:0000259" key="5">
    <source>
        <dbReference type="PROSITE" id="PS01180"/>
    </source>
</evidence>
<dbReference type="PANTHER" id="PTHR24251">
    <property type="entry name" value="OVOCHYMASE-RELATED"/>
    <property type="match status" value="1"/>
</dbReference>
<evidence type="ECO:0000313" key="6">
    <source>
        <dbReference type="EMBL" id="OXA45982.1"/>
    </source>
</evidence>
<evidence type="ECO:0000256" key="2">
    <source>
        <dbReference type="ARBA" id="ARBA00023157"/>
    </source>
</evidence>
<dbReference type="EMBL" id="LNIX01000016">
    <property type="protein sequence ID" value="OXA45982.1"/>
    <property type="molecule type" value="Genomic_DNA"/>
</dbReference>
<dbReference type="InterPro" id="IPR000859">
    <property type="entry name" value="CUB_dom"/>
</dbReference>
<evidence type="ECO:0000313" key="7">
    <source>
        <dbReference type="Proteomes" id="UP000198287"/>
    </source>
</evidence>
<feature type="signal peptide" evidence="4">
    <location>
        <begin position="1"/>
        <end position="19"/>
    </location>
</feature>
<accession>A0A226DKA5</accession>
<protein>
    <submittedName>
        <fullName evidence="6">Cubilin</fullName>
    </submittedName>
</protein>
<evidence type="ECO:0000256" key="1">
    <source>
        <dbReference type="ARBA" id="ARBA00022737"/>
    </source>
</evidence>
<evidence type="ECO:0000256" key="4">
    <source>
        <dbReference type="SAM" id="SignalP"/>
    </source>
</evidence>
<dbReference type="Gene3D" id="2.60.120.290">
    <property type="entry name" value="Spermadhesin, CUB domain"/>
    <property type="match status" value="1"/>
</dbReference>
<keyword evidence="2" id="KW-1015">Disulfide bond</keyword>
<dbReference type="PROSITE" id="PS01180">
    <property type="entry name" value="CUB"/>
    <property type="match status" value="1"/>
</dbReference>
<dbReference type="STRING" id="158441.A0A226DKA5"/>
<evidence type="ECO:0000256" key="3">
    <source>
        <dbReference type="PROSITE-ProRule" id="PRU00059"/>
    </source>
</evidence>
<feature type="domain" description="CUB" evidence="5">
    <location>
        <begin position="153"/>
        <end position="265"/>
    </location>
</feature>
<dbReference type="Pfam" id="PF00431">
    <property type="entry name" value="CUB"/>
    <property type="match status" value="1"/>
</dbReference>